<accession>A0ABP9VS86</accession>
<proteinExistence type="predicted"/>
<protein>
    <submittedName>
        <fullName evidence="2">Uncharacterized protein</fullName>
    </submittedName>
</protein>
<feature type="signal peptide" evidence="1">
    <location>
        <begin position="1"/>
        <end position="20"/>
    </location>
</feature>
<reference evidence="2 3" key="1">
    <citation type="submission" date="2024-02" db="EMBL/GenBank/DDBJ databases">
        <title>Rhodopirellula caenicola NBRC 110016.</title>
        <authorList>
            <person name="Ichikawa N."/>
            <person name="Katano-Makiyama Y."/>
            <person name="Hidaka K."/>
        </authorList>
    </citation>
    <scope>NUCLEOTIDE SEQUENCE [LARGE SCALE GENOMIC DNA]</scope>
    <source>
        <strain evidence="2 3">NBRC 110016</strain>
    </source>
</reference>
<dbReference type="RefSeq" id="WP_345684846.1">
    <property type="nucleotide sequence ID" value="NZ_BAABRO010000007.1"/>
</dbReference>
<evidence type="ECO:0000313" key="3">
    <source>
        <dbReference type="Proteomes" id="UP001416858"/>
    </source>
</evidence>
<sequence>MKTLCYILMLLTGIAVPSCMNTLATAGTPQEAACRLNASDDSRERRSTATYVAIPGLPQCLVTTYHSVRRLPNIEIQFGNRGDNIKIEEIVDGWYRSASHDWAAFRLTDEGARLLQSKGKKPLTKTAMRIPGQYVAIAGNPTVRVLGKDSTPFNYVTGGVFNGVFPFSETIGNEYLSRDHDGDPLVSLLEADEVVYGFSGGPICSTSSNFLSDCQLVGILQGGDPIVGNDGQPVGSRKCWGVPSESIVGELRTSAEWGTFPPSQWSPRIFLANAFADTDRLINRNYPLLFESGKIAINRKSLRQFMTTTVAIDASGKITGSTTLEVGSFAGFRGKVAIVVTDGIGRVLHRSPEGHEYGHQLVRYENGKLIREATRKESWEESMNADLVNEVRRVRIIQEDSPKSLAEILGEAVTTVEGNGIKIPVFKELELALPPSR</sequence>
<dbReference type="SUPFAM" id="SSF50494">
    <property type="entry name" value="Trypsin-like serine proteases"/>
    <property type="match status" value="1"/>
</dbReference>
<organism evidence="2 3">
    <name type="scientific">Novipirellula caenicola</name>
    <dbReference type="NCBI Taxonomy" id="1536901"/>
    <lineage>
        <taxon>Bacteria</taxon>
        <taxon>Pseudomonadati</taxon>
        <taxon>Planctomycetota</taxon>
        <taxon>Planctomycetia</taxon>
        <taxon>Pirellulales</taxon>
        <taxon>Pirellulaceae</taxon>
        <taxon>Novipirellula</taxon>
    </lineage>
</organism>
<gene>
    <name evidence="2" type="ORF">Rcae01_03481</name>
</gene>
<comment type="caution">
    <text evidence="2">The sequence shown here is derived from an EMBL/GenBank/DDBJ whole genome shotgun (WGS) entry which is preliminary data.</text>
</comment>
<keyword evidence="3" id="KW-1185">Reference proteome</keyword>
<feature type="chain" id="PRO_5045511351" evidence="1">
    <location>
        <begin position="21"/>
        <end position="437"/>
    </location>
</feature>
<evidence type="ECO:0000256" key="1">
    <source>
        <dbReference type="SAM" id="SignalP"/>
    </source>
</evidence>
<keyword evidence="1" id="KW-0732">Signal</keyword>
<evidence type="ECO:0000313" key="2">
    <source>
        <dbReference type="EMBL" id="GAA5508021.1"/>
    </source>
</evidence>
<dbReference type="Proteomes" id="UP001416858">
    <property type="component" value="Unassembled WGS sequence"/>
</dbReference>
<dbReference type="InterPro" id="IPR009003">
    <property type="entry name" value="Peptidase_S1_PA"/>
</dbReference>
<dbReference type="EMBL" id="BAABRO010000007">
    <property type="protein sequence ID" value="GAA5508021.1"/>
    <property type="molecule type" value="Genomic_DNA"/>
</dbReference>
<name>A0ABP9VS86_9BACT</name>